<comment type="subcellular location">
    <subcellularLocation>
        <location evidence="1">Cell inner membrane</location>
        <topology evidence="1">Multi-pass membrane protein</topology>
    </subcellularLocation>
</comment>
<keyword evidence="3" id="KW-1003">Cell membrane</keyword>
<feature type="transmembrane region" description="Helical" evidence="9">
    <location>
        <begin position="338"/>
        <end position="361"/>
    </location>
</feature>
<reference evidence="10 11" key="1">
    <citation type="submission" date="2018-04" db="EMBL/GenBank/DDBJ databases">
        <title>Complete genome sequence of Hydrogenophilus thermoluteolus TH-1.</title>
        <authorList>
            <person name="Arai H."/>
        </authorList>
    </citation>
    <scope>NUCLEOTIDE SEQUENCE [LARGE SCALE GENOMIC DNA]</scope>
    <source>
        <strain evidence="10 11">TH-1</strain>
    </source>
</reference>
<keyword evidence="5 9" id="KW-0812">Transmembrane</keyword>
<evidence type="ECO:0000256" key="4">
    <source>
        <dbReference type="ARBA" id="ARBA00022519"/>
    </source>
</evidence>
<keyword evidence="7 9" id="KW-0472">Membrane</keyword>
<feature type="transmembrane region" description="Helical" evidence="9">
    <location>
        <begin position="174"/>
        <end position="191"/>
    </location>
</feature>
<evidence type="ECO:0000256" key="7">
    <source>
        <dbReference type="ARBA" id="ARBA00023136"/>
    </source>
</evidence>
<evidence type="ECO:0000256" key="9">
    <source>
        <dbReference type="SAM" id="Phobius"/>
    </source>
</evidence>
<evidence type="ECO:0000256" key="1">
    <source>
        <dbReference type="ARBA" id="ARBA00004429"/>
    </source>
</evidence>
<feature type="transmembrane region" description="Helical" evidence="9">
    <location>
        <begin position="271"/>
        <end position="291"/>
    </location>
</feature>
<feature type="transmembrane region" description="Helical" evidence="9">
    <location>
        <begin position="47"/>
        <end position="66"/>
    </location>
</feature>
<name>A0A2Z6DWN9_HYDTE</name>
<evidence type="ECO:0000256" key="6">
    <source>
        <dbReference type="ARBA" id="ARBA00022989"/>
    </source>
</evidence>
<feature type="transmembrane region" description="Helical" evidence="9">
    <location>
        <begin position="120"/>
        <end position="140"/>
    </location>
</feature>
<sequence length="368" mass="39581">MDWTIHHTILLSALGAGGIVGFVAARSHFCTMGAISDWINIGDLSRLRSWFVAIAVAILGTMTLEATQGLDLDSDTFPPYRSSELIWLRHVLGGLLFGVGMTLAGGCANKNVIRLGGGNLKSLLVLAIIAVTAYSLNWLGGYGTLFYPWLAATAISLDGPQELARVVTGSDSPLAHYVIGLLLAVALLLFAFRDAAFRASRQLVRAGIVIGLVVTFLWWLTGSETTGSAWRDFADFADEQLSRVNTQSMTFIAPLGDLAYYLQAPSAWNRLNVGILVLVGVTLGSFLHALVTRSFRIEWFADRSDLLNHLVGAFLMGVGGILAMGCTFGQGITGVSTLAVGSFLSLVSIVAGSALTMKWLYWRMMRDL</sequence>
<dbReference type="InterPro" id="IPR007272">
    <property type="entry name" value="Sulf_transp_TsuA/YedE"/>
</dbReference>
<evidence type="ECO:0000313" key="11">
    <source>
        <dbReference type="Proteomes" id="UP000262004"/>
    </source>
</evidence>
<evidence type="ECO:0000313" key="10">
    <source>
        <dbReference type="EMBL" id="BBD76870.1"/>
    </source>
</evidence>
<dbReference type="PANTHER" id="PTHR30574:SF1">
    <property type="entry name" value="SULPHUR TRANSPORT DOMAIN-CONTAINING PROTEIN"/>
    <property type="match status" value="1"/>
</dbReference>
<feature type="transmembrane region" description="Helical" evidence="9">
    <location>
        <begin position="86"/>
        <end position="108"/>
    </location>
</feature>
<feature type="transmembrane region" description="Helical" evidence="9">
    <location>
        <begin position="311"/>
        <end position="332"/>
    </location>
</feature>
<dbReference type="PANTHER" id="PTHR30574">
    <property type="entry name" value="INNER MEMBRANE PROTEIN YEDE"/>
    <property type="match status" value="1"/>
</dbReference>
<feature type="transmembrane region" description="Helical" evidence="9">
    <location>
        <begin position="6"/>
        <end position="26"/>
    </location>
</feature>
<gene>
    <name evidence="10" type="ORF">HPTL_0602</name>
</gene>
<evidence type="ECO:0000256" key="5">
    <source>
        <dbReference type="ARBA" id="ARBA00022692"/>
    </source>
</evidence>
<feature type="transmembrane region" description="Helical" evidence="9">
    <location>
        <begin position="203"/>
        <end position="221"/>
    </location>
</feature>
<keyword evidence="6 9" id="KW-1133">Transmembrane helix</keyword>
<evidence type="ECO:0000256" key="8">
    <source>
        <dbReference type="ARBA" id="ARBA00035655"/>
    </source>
</evidence>
<protein>
    <submittedName>
        <fullName evidence="10">Uncharacterized protein</fullName>
    </submittedName>
</protein>
<evidence type="ECO:0000256" key="3">
    <source>
        <dbReference type="ARBA" id="ARBA00022475"/>
    </source>
</evidence>
<comment type="similarity">
    <text evidence="8">Belongs to the TsuA/YedE (TC 9.B.102) family.</text>
</comment>
<proteinExistence type="inferred from homology"/>
<dbReference type="EMBL" id="AP018558">
    <property type="protein sequence ID" value="BBD76870.1"/>
    <property type="molecule type" value="Genomic_DNA"/>
</dbReference>
<organism evidence="10 11">
    <name type="scientific">Hydrogenophilus thermoluteolus</name>
    <name type="common">Pseudomonas hydrogenothermophila</name>
    <dbReference type="NCBI Taxonomy" id="297"/>
    <lineage>
        <taxon>Bacteria</taxon>
        <taxon>Pseudomonadati</taxon>
        <taxon>Pseudomonadota</taxon>
        <taxon>Hydrogenophilia</taxon>
        <taxon>Hydrogenophilales</taxon>
        <taxon>Hydrogenophilaceae</taxon>
        <taxon>Hydrogenophilus</taxon>
    </lineage>
</organism>
<dbReference type="AlphaFoldDB" id="A0A2Z6DWN9"/>
<dbReference type="GO" id="GO:0005886">
    <property type="term" value="C:plasma membrane"/>
    <property type="evidence" value="ECO:0007669"/>
    <property type="project" value="UniProtKB-SubCell"/>
</dbReference>
<accession>A0A2Z6DWN9</accession>
<dbReference type="Pfam" id="PF04143">
    <property type="entry name" value="Sulf_transp"/>
    <property type="match status" value="1"/>
</dbReference>
<dbReference type="RefSeq" id="WP_197713754.1">
    <property type="nucleotide sequence ID" value="NZ_AP018558.1"/>
</dbReference>
<keyword evidence="11" id="KW-1185">Reference proteome</keyword>
<dbReference type="Proteomes" id="UP000262004">
    <property type="component" value="Chromosome"/>
</dbReference>
<keyword evidence="4" id="KW-0997">Cell inner membrane</keyword>
<dbReference type="KEGG" id="htl:HPTL_0602"/>
<keyword evidence="2" id="KW-0813">Transport</keyword>
<evidence type="ECO:0000256" key="2">
    <source>
        <dbReference type="ARBA" id="ARBA00022448"/>
    </source>
</evidence>